<dbReference type="AlphaFoldDB" id="A0A917ND52"/>
<evidence type="ECO:0000313" key="3">
    <source>
        <dbReference type="Proteomes" id="UP000630149"/>
    </source>
</evidence>
<evidence type="ECO:0000313" key="2">
    <source>
        <dbReference type="EMBL" id="GGI90363.1"/>
    </source>
</evidence>
<organism evidence="2 3">
    <name type="scientific">Legionella impletisoli</name>
    <dbReference type="NCBI Taxonomy" id="343510"/>
    <lineage>
        <taxon>Bacteria</taxon>
        <taxon>Pseudomonadati</taxon>
        <taxon>Pseudomonadota</taxon>
        <taxon>Gammaproteobacteria</taxon>
        <taxon>Legionellales</taxon>
        <taxon>Legionellaceae</taxon>
        <taxon>Legionella</taxon>
    </lineage>
</organism>
<keyword evidence="3" id="KW-1185">Reference proteome</keyword>
<protein>
    <recommendedName>
        <fullName evidence="4">Monovalent cation/H+ antiporter subunit G</fullName>
    </recommendedName>
</protein>
<feature type="transmembrane region" description="Helical" evidence="1">
    <location>
        <begin position="39"/>
        <end position="62"/>
    </location>
</feature>
<proteinExistence type="predicted"/>
<dbReference type="Proteomes" id="UP000630149">
    <property type="component" value="Unassembled WGS sequence"/>
</dbReference>
<dbReference type="PANTHER" id="PTHR34703:SF1">
    <property type="entry name" value="ANTIPORTER SUBUNIT MNHG2-RELATED"/>
    <property type="match status" value="1"/>
</dbReference>
<keyword evidence="1" id="KW-0812">Transmembrane</keyword>
<gene>
    <name evidence="2" type="ORF">GCM10007966_18900</name>
</gene>
<reference evidence="2" key="2">
    <citation type="submission" date="2020-09" db="EMBL/GenBank/DDBJ databases">
        <authorList>
            <person name="Sun Q."/>
            <person name="Ohkuma M."/>
        </authorList>
    </citation>
    <scope>NUCLEOTIDE SEQUENCE</scope>
    <source>
        <strain evidence="2">JCM 13919</strain>
    </source>
</reference>
<dbReference type="InterPro" id="IPR005133">
    <property type="entry name" value="PhaG_MnhG_YufB"/>
</dbReference>
<keyword evidence="1" id="KW-1133">Transmembrane helix</keyword>
<feature type="transmembrane region" description="Helical" evidence="1">
    <location>
        <begin position="12"/>
        <end position="33"/>
    </location>
</feature>
<evidence type="ECO:0000256" key="1">
    <source>
        <dbReference type="SAM" id="Phobius"/>
    </source>
</evidence>
<dbReference type="Pfam" id="PF03334">
    <property type="entry name" value="PhaG_MnhG_YufB"/>
    <property type="match status" value="1"/>
</dbReference>
<accession>A0A917ND52</accession>
<evidence type="ECO:0008006" key="4">
    <source>
        <dbReference type="Google" id="ProtNLM"/>
    </source>
</evidence>
<dbReference type="GO" id="GO:0015385">
    <property type="term" value="F:sodium:proton antiporter activity"/>
    <property type="evidence" value="ECO:0007669"/>
    <property type="project" value="TreeGrafter"/>
</dbReference>
<dbReference type="NCBIfam" id="TIGR01300">
    <property type="entry name" value="CPA3_mnhG_phaG"/>
    <property type="match status" value="1"/>
</dbReference>
<dbReference type="PANTHER" id="PTHR34703">
    <property type="entry name" value="ANTIPORTER SUBUNIT MNHG2-RELATED"/>
    <property type="match status" value="1"/>
</dbReference>
<dbReference type="EMBL" id="BMOB01000008">
    <property type="protein sequence ID" value="GGI90363.1"/>
    <property type="molecule type" value="Genomic_DNA"/>
</dbReference>
<comment type="caution">
    <text evidence="2">The sequence shown here is derived from an EMBL/GenBank/DDBJ whole genome shotgun (WGS) entry which is preliminary data.</text>
</comment>
<keyword evidence="1" id="KW-0472">Membrane</keyword>
<sequence length="87" mass="9652">MPDLFLRMHASAKAGTLGAGLILSGAVIYFSSWAVALEVLIAILFLLLTAPVAFHLIGRAAFRHEVRLYPKTQKETDLVYFYGRNKT</sequence>
<name>A0A917ND52_9GAMM</name>
<reference evidence="2" key="1">
    <citation type="journal article" date="2014" name="Int. J. Syst. Evol. Microbiol.">
        <title>Complete genome sequence of Corynebacterium casei LMG S-19264T (=DSM 44701T), isolated from a smear-ripened cheese.</title>
        <authorList>
            <consortium name="US DOE Joint Genome Institute (JGI-PGF)"/>
            <person name="Walter F."/>
            <person name="Albersmeier A."/>
            <person name="Kalinowski J."/>
            <person name="Ruckert C."/>
        </authorList>
    </citation>
    <scope>NUCLEOTIDE SEQUENCE</scope>
    <source>
        <strain evidence="2">JCM 13919</strain>
    </source>
</reference>